<dbReference type="InterPro" id="IPR025202">
    <property type="entry name" value="PLD-like_dom"/>
</dbReference>
<dbReference type="SUPFAM" id="SSF56024">
    <property type="entry name" value="Phospholipase D/nuclease"/>
    <property type="match status" value="2"/>
</dbReference>
<dbReference type="PANTHER" id="PTHR12586:SF1">
    <property type="entry name" value="CDP-DIACYLGLYCEROL--GLYCEROL-3-PHOSPHATE 3-PHOSPHATIDYLTRANSFERASE, MITOCHONDRIAL"/>
    <property type="match status" value="1"/>
</dbReference>
<reference evidence="9 10" key="1">
    <citation type="submission" date="2024-09" db="EMBL/GenBank/DDBJ databases">
        <authorList>
            <person name="Sun Q."/>
            <person name="Mori K."/>
        </authorList>
    </citation>
    <scope>NUCLEOTIDE SEQUENCE [LARGE SCALE GENOMIC DNA]</scope>
    <source>
        <strain evidence="9 10">CCM 8545</strain>
    </source>
</reference>
<dbReference type="SMART" id="SM00155">
    <property type="entry name" value="PLDc"/>
    <property type="match status" value="2"/>
</dbReference>
<comment type="similarity">
    <text evidence="1">Belongs to the CDP-alcohol phosphatidyltransferase class-II family.</text>
</comment>
<comment type="caution">
    <text evidence="9">The sequence shown here is derived from an EMBL/GenBank/DDBJ whole genome shotgun (WGS) entry which is preliminary data.</text>
</comment>
<keyword evidence="5" id="KW-0443">Lipid metabolism</keyword>
<dbReference type="NCBIfam" id="NF006946">
    <property type="entry name" value="PRK09428.1"/>
    <property type="match status" value="1"/>
</dbReference>
<dbReference type="InterPro" id="IPR001736">
    <property type="entry name" value="PLipase_D/transphosphatidylase"/>
</dbReference>
<keyword evidence="4" id="KW-0677">Repeat</keyword>
<evidence type="ECO:0000256" key="6">
    <source>
        <dbReference type="ARBA" id="ARBA00023209"/>
    </source>
</evidence>
<name>A0ABV6CAA7_9GAMM</name>
<evidence type="ECO:0000256" key="5">
    <source>
        <dbReference type="ARBA" id="ARBA00023098"/>
    </source>
</evidence>
<dbReference type="PANTHER" id="PTHR12586">
    <property type="entry name" value="CDP-DIACYLGLYCEROL--SERINE O-PHOSPHATIDYLTRANSFERASE"/>
    <property type="match status" value="1"/>
</dbReference>
<protein>
    <submittedName>
        <fullName evidence="9">CDP-diacylglycerol--serine O-phosphatidyltransferase</fullName>
        <ecNumber evidence="9">2.7.8.8</ecNumber>
    </submittedName>
</protein>
<accession>A0ABV6CAA7</accession>
<evidence type="ECO:0000313" key="9">
    <source>
        <dbReference type="EMBL" id="MFC0179909.1"/>
    </source>
</evidence>
<dbReference type="EMBL" id="JBHLXE010000084">
    <property type="protein sequence ID" value="MFC0179909.1"/>
    <property type="molecule type" value="Genomic_DNA"/>
</dbReference>
<evidence type="ECO:0000259" key="8">
    <source>
        <dbReference type="PROSITE" id="PS50035"/>
    </source>
</evidence>
<keyword evidence="6" id="KW-0594">Phospholipid biosynthesis</keyword>
<keyword evidence="3 9" id="KW-0808">Transferase</keyword>
<feature type="domain" description="PLD phosphodiesterase" evidence="8">
    <location>
        <begin position="358"/>
        <end position="385"/>
    </location>
</feature>
<dbReference type="Proteomes" id="UP001589758">
    <property type="component" value="Unassembled WGS sequence"/>
</dbReference>
<dbReference type="Pfam" id="PF13091">
    <property type="entry name" value="PLDc_2"/>
    <property type="match status" value="2"/>
</dbReference>
<dbReference type="Gene3D" id="3.30.870.10">
    <property type="entry name" value="Endonuclease Chain A"/>
    <property type="match status" value="2"/>
</dbReference>
<keyword evidence="7" id="KW-1208">Phospholipid metabolism</keyword>
<dbReference type="GO" id="GO:0003882">
    <property type="term" value="F:CDP-diacylglycerol-serine O-phosphatidyltransferase activity"/>
    <property type="evidence" value="ECO:0007669"/>
    <property type="project" value="UniProtKB-EC"/>
</dbReference>
<dbReference type="RefSeq" id="WP_385877018.1">
    <property type="nucleotide sequence ID" value="NZ_JBHLXE010000084.1"/>
</dbReference>
<keyword evidence="2" id="KW-0444">Lipid biosynthesis</keyword>
<evidence type="ECO:0000256" key="3">
    <source>
        <dbReference type="ARBA" id="ARBA00022679"/>
    </source>
</evidence>
<evidence type="ECO:0000256" key="4">
    <source>
        <dbReference type="ARBA" id="ARBA00022737"/>
    </source>
</evidence>
<dbReference type="PROSITE" id="PS50035">
    <property type="entry name" value="PLD"/>
    <property type="match status" value="1"/>
</dbReference>
<gene>
    <name evidence="9" type="primary">pssA</name>
    <name evidence="9" type="ORF">ACFFIT_07385</name>
</gene>
<proteinExistence type="inferred from homology"/>
<dbReference type="EC" id="2.7.8.8" evidence="9"/>
<evidence type="ECO:0000256" key="2">
    <source>
        <dbReference type="ARBA" id="ARBA00022516"/>
    </source>
</evidence>
<evidence type="ECO:0000256" key="7">
    <source>
        <dbReference type="ARBA" id="ARBA00023264"/>
    </source>
</evidence>
<sequence length="457" mass="53322">MFSNNSQDESYQFISKLPKITIDKSSINFLGDPKRYKEFLLNEIQNAKVRIAIVALYFENDEAGNEIFTALYSAKQKNPALDIVICVDWHRAQRGRIGINNLNKTNADWYLELTEKHTPNEIPVYGIPINTRETLGVLHFKGAIIDDTTLFTGASINNVYLHQEEKYRLDRYHAIYNKPLANSFYQFIFEKMINSKAAQRLDSAQRPKTSSIKKYIKQLRRDLSQSHLTVIEDHSHHVKLDFPVEATPIVGVGAKNTFNQLIESLVAISKKKIIICTPYFNLPPALLKKMRKKLKEGIEIEIIVGDKTANDFYIPVTEPFKAIGSLPYFYELNLKKFMKKYQKFCDKGLLHIHLWKDNDHTFHLKGLWIDDNWMLLTGNNLNPRAWSLDLENGILLHDENQYLAVSKAAELEYIHQHTNRLEHFSHLDEIDDYPYKVKKFIRRLKRVKMDKLINRLL</sequence>
<keyword evidence="10" id="KW-1185">Reference proteome</keyword>
<evidence type="ECO:0000256" key="1">
    <source>
        <dbReference type="ARBA" id="ARBA00010682"/>
    </source>
</evidence>
<evidence type="ECO:0000313" key="10">
    <source>
        <dbReference type="Proteomes" id="UP001589758"/>
    </source>
</evidence>
<dbReference type="PIRSF" id="PIRSF000850">
    <property type="entry name" value="Phospholipase_D_PSS"/>
    <property type="match status" value="1"/>
</dbReference>
<organism evidence="9 10">
    <name type="scientific">Thorsellia kenyensis</name>
    <dbReference type="NCBI Taxonomy" id="1549888"/>
    <lineage>
        <taxon>Bacteria</taxon>
        <taxon>Pseudomonadati</taxon>
        <taxon>Pseudomonadota</taxon>
        <taxon>Gammaproteobacteria</taxon>
        <taxon>Enterobacterales</taxon>
        <taxon>Thorselliaceae</taxon>
        <taxon>Thorsellia</taxon>
    </lineage>
</organism>
<dbReference type="InterPro" id="IPR016270">
    <property type="entry name" value="PGS1"/>
</dbReference>